<evidence type="ECO:0000313" key="8">
    <source>
        <dbReference type="Proteomes" id="UP001161580"/>
    </source>
</evidence>
<dbReference type="InterPro" id="IPR007452">
    <property type="entry name" value="TamB_C"/>
</dbReference>
<evidence type="ECO:0000256" key="5">
    <source>
        <dbReference type="SAM" id="Phobius"/>
    </source>
</evidence>
<name>A0AAE3U4P0_9HYPH</name>
<protein>
    <submittedName>
        <fullName evidence="7">Translocation/assembly module TamB domain-containing protein</fullName>
    </submittedName>
</protein>
<dbReference type="EMBL" id="JALDYZ010000009">
    <property type="protein sequence ID" value="MDI7923608.1"/>
    <property type="molecule type" value="Genomic_DNA"/>
</dbReference>
<keyword evidence="4 5" id="KW-0472">Membrane</keyword>
<dbReference type="GO" id="GO:0005886">
    <property type="term" value="C:plasma membrane"/>
    <property type="evidence" value="ECO:0007669"/>
    <property type="project" value="InterPro"/>
</dbReference>
<keyword evidence="2 5" id="KW-0812">Transmembrane</keyword>
<feature type="domain" description="Translocation and assembly module TamB C-terminal" evidence="6">
    <location>
        <begin position="1665"/>
        <end position="2013"/>
    </location>
</feature>
<dbReference type="PANTHER" id="PTHR36985">
    <property type="entry name" value="TRANSLOCATION AND ASSEMBLY MODULE SUBUNIT TAMB"/>
    <property type="match status" value="1"/>
</dbReference>
<feature type="transmembrane region" description="Helical" evidence="5">
    <location>
        <begin position="12"/>
        <end position="35"/>
    </location>
</feature>
<evidence type="ECO:0000256" key="4">
    <source>
        <dbReference type="ARBA" id="ARBA00023136"/>
    </source>
</evidence>
<organism evidence="7 8">
    <name type="scientific">Ferirhizobium litorale</name>
    <dbReference type="NCBI Taxonomy" id="2927786"/>
    <lineage>
        <taxon>Bacteria</taxon>
        <taxon>Pseudomonadati</taxon>
        <taxon>Pseudomonadota</taxon>
        <taxon>Alphaproteobacteria</taxon>
        <taxon>Hyphomicrobiales</taxon>
        <taxon>Rhizobiaceae</taxon>
        <taxon>Ferirhizobium</taxon>
    </lineage>
</organism>
<evidence type="ECO:0000256" key="1">
    <source>
        <dbReference type="ARBA" id="ARBA00004167"/>
    </source>
</evidence>
<dbReference type="PANTHER" id="PTHR36985:SF1">
    <property type="entry name" value="TRANSLOCATION AND ASSEMBLY MODULE SUBUNIT TAMB"/>
    <property type="match status" value="1"/>
</dbReference>
<dbReference type="Proteomes" id="UP001161580">
    <property type="component" value="Unassembled WGS sequence"/>
</dbReference>
<accession>A0AAE3U4P0</accession>
<reference evidence="7" key="1">
    <citation type="submission" date="2022-03" db="EMBL/GenBank/DDBJ databases">
        <title>Fererhizobium litorale gen. nov., sp. nov., isolated from sandy sediments of the Sea of Japan seashore.</title>
        <authorList>
            <person name="Romanenko L."/>
            <person name="Kurilenko V."/>
            <person name="Otstavnykh N."/>
            <person name="Svetashev V."/>
            <person name="Tekutyeva L."/>
            <person name="Isaeva M."/>
            <person name="Mikhailov V."/>
        </authorList>
    </citation>
    <scope>NUCLEOTIDE SEQUENCE</scope>
    <source>
        <strain evidence="7">KMM 9576</strain>
    </source>
</reference>
<dbReference type="RefSeq" id="WP_311786839.1">
    <property type="nucleotide sequence ID" value="NZ_JALDYY010000006.1"/>
</dbReference>
<dbReference type="GO" id="GO:0009306">
    <property type="term" value="P:protein secretion"/>
    <property type="evidence" value="ECO:0007669"/>
    <property type="project" value="InterPro"/>
</dbReference>
<dbReference type="Pfam" id="PF04357">
    <property type="entry name" value="TamB"/>
    <property type="match status" value="1"/>
</dbReference>
<gene>
    <name evidence="7" type="ORF">MRS75_16130</name>
</gene>
<comment type="caution">
    <text evidence="7">The sequence shown here is derived from an EMBL/GenBank/DDBJ whole genome shotgun (WGS) entry which is preliminary data.</text>
</comment>
<evidence type="ECO:0000256" key="3">
    <source>
        <dbReference type="ARBA" id="ARBA00022989"/>
    </source>
</evidence>
<proteinExistence type="predicted"/>
<evidence type="ECO:0000256" key="2">
    <source>
        <dbReference type="ARBA" id="ARBA00022692"/>
    </source>
</evidence>
<keyword evidence="8" id="KW-1185">Reference proteome</keyword>
<keyword evidence="3 5" id="KW-1133">Transmembrane helix</keyword>
<sequence length="2013" mass="207221">MTILVRTLEWLLRLSAIAFVSLIVLVVGAVLVVGFTPFGARLAADRIASLISTPDRTIAINDPSGLLTGRLRLGVVTVADTKGVYAEARNVAVDWSPLSLLSLNFDARSISAGSIEVSRAPVVTERDGKTDRSAESSSLPVTINVARISAPDIRLGKALVGADFALSAEGSANLDSTGVAAALKINRQDQPQARANADFVFSPASNELTLKADLSEPPGGLLAHLLRMPGEPAVKLDLSGSGALSDWSGKLSAAVDGRPVLSVDGRHQMPAPGSHRLDVKGGGTFDTLLPEAFRPLFAGTTDIDVALTFDEDGRLDVEAGRVTTGSLALTASGGIDPRGNNNLKANLAGTGGEPVDFRWPLAAGEARLLIDKLDLSLTGPADAVALDLDAALRSAEVPQQGRFEDIRLTATSDRFNLTDRSGPVGVELSVENTVFDNPDIDRAIRGPLKLAAPLTVSPHDIAFDAATLESAHLGGTVSGRYDLAATTLTSDVRLFARPEALPADIAARFDTTIAAEGKVTAVIDGPMSVTGLTVKSGTIEASGDAALENDTLTANLSGRLPEIGKLIDNASGAADFTVSARGPLTALMIQARADAERTELVGRTLQSLAISIDGIADRAAPQASIKASGLLDNQTINIDAGVMSENGVTRIPNLSAVIGPNRLTGDLRFSQAFEPSGNLTFDFPDVGLLAALAGQRASGDLKGSLALTGSDGRIGAVVKASGSGIRRDDIVIARPDINLVITDLKALAAQGTVRLAELASGANKVTNLALDFTQAGQTTNFDLKATYDGAPLTAAGAATSGDGTTTLALRSFSARPRGIPVNLAGPATVTLSGDNLTVSTLGVGLELPGQPPMQVSLDGSGALSDWSGKLSAAVDGRPVLSVDGRHQMPAPGSHRLDVKGGGTFDTLLPEAFRPLFAGTTDIDVALTFDEDGRLDVEAGRVTTGSLALTASGGIDPRGNNNLKANLAGTGGEPVDFRWPLAAGEARLLIDKLDLSLTGPADAVALDLDAALRSAEVPQQGRFEDIRLTATSDRFNLTDRSGPVGVELSVENTVFDNPDIDRAIRGPLKLAAPLTVSPHDIAFDAATLESAHLGGTVSGRYDLAATTLTSDVRLFARPEALPADIAARFDTTIAAEGKVTAVIDGPMSVTGLTVKSGTIEASGDAALENDTLTANLSGRLPEIGKLIDNASGAADFTVSARGPLTALMIQARADAERTELVGRTLQSLAISIDGIADRAAPQASIKASGLLDNQTINIDAGVMSENGVTRIPNLSAVIGPNRLTGDLRFSQAFEPSGNLTFDFPDVGLLAALAGQRASGDLKGSLALTGSDGRIGAVVKASGSGIRRDDIVIARPDINLVITDLKALAAQGTVRLAELASGANKVTNLALDFTQAGQTTNFDLKATYDGAPLTAAGAATSGDGTTTLALRSFSARPRGIPVNLSNPTTITVQNGNAALSRLVIRAGAGSINIDGSAGSTLDITARISNLPASLANTFSPGLEASGEITGSLTARGRSSAPVVGFDITWSNAMTSQLRAARVAAVNVKAKGQLENNVLRIDVNLTGSGGLAFSGGGTVALGGNRALKMNFRGGVPFAILAGQLSPQGLVMEGSANVNLQVGGTTAAPAITGSITADRARLIDVRRNVALNDLALTVNLERERATISRFDARLSSGGTLTGRGTVGIVPGSGFPADLTLTLNRANYVDGTLFTARVDGTVTVRGPLLRGPVIGGSIVLDKASITVPEKLPTSLTEIDIKHRNAPAAVIAQLREILADTSGGGASTPVALDLTISAPSRIFVRGRGIDAELGGDLTVRGTAVDPIVSGGFEMRRGRMVILNRRLDFTKGIITFGGALIPRLDMDAATSVSSTTITVSVNGLANDPQITFSSSPALPQDEILAQLIFGQSLSRLSPLQIAQLADAASQLAGGRQTSLFQGLRSHLGIDDLDISTDASGRTQVSAGKYLNDRTYLELQQGGESGSKAIINLDVGRGVKLRGEAGADGSGAAGIFYEKEY</sequence>
<comment type="subcellular location">
    <subcellularLocation>
        <location evidence="1">Membrane</location>
        <topology evidence="1">Single-pass membrane protein</topology>
    </subcellularLocation>
</comment>
<evidence type="ECO:0000259" key="6">
    <source>
        <dbReference type="Pfam" id="PF04357"/>
    </source>
</evidence>
<evidence type="ECO:0000313" key="7">
    <source>
        <dbReference type="EMBL" id="MDI7923608.1"/>
    </source>
</evidence>